<dbReference type="eggNOG" id="KOG1515">
    <property type="taxonomic scope" value="Eukaryota"/>
</dbReference>
<dbReference type="Proteomes" id="UP000007796">
    <property type="component" value="Unassembled WGS sequence"/>
</dbReference>
<keyword evidence="2" id="KW-0472">Membrane</keyword>
<gene>
    <name evidence="4" type="ORF">CMQ_7099</name>
</gene>
<dbReference type="PANTHER" id="PTHR48081">
    <property type="entry name" value="AB HYDROLASE SUPERFAMILY PROTEIN C4A8.06C"/>
    <property type="match status" value="1"/>
</dbReference>
<dbReference type="OrthoDB" id="2152029at2759"/>
<evidence type="ECO:0000313" key="4">
    <source>
        <dbReference type="EMBL" id="EFX00097.1"/>
    </source>
</evidence>
<accession>F0XNL2</accession>
<feature type="transmembrane region" description="Helical" evidence="2">
    <location>
        <begin position="25"/>
        <end position="44"/>
    </location>
</feature>
<keyword evidence="5" id="KW-1185">Reference proteome</keyword>
<evidence type="ECO:0000259" key="3">
    <source>
        <dbReference type="Pfam" id="PF07859"/>
    </source>
</evidence>
<organism evidence="5">
    <name type="scientific">Grosmannia clavigera (strain kw1407 / UAMH 11150)</name>
    <name type="common">Blue stain fungus</name>
    <name type="synonym">Graphiocladiella clavigera</name>
    <dbReference type="NCBI Taxonomy" id="655863"/>
    <lineage>
        <taxon>Eukaryota</taxon>
        <taxon>Fungi</taxon>
        <taxon>Dikarya</taxon>
        <taxon>Ascomycota</taxon>
        <taxon>Pezizomycotina</taxon>
        <taxon>Sordariomycetes</taxon>
        <taxon>Sordariomycetidae</taxon>
        <taxon>Ophiostomatales</taxon>
        <taxon>Ophiostomataceae</taxon>
        <taxon>Leptographium</taxon>
    </lineage>
</organism>
<dbReference type="GeneID" id="25980605"/>
<dbReference type="HOGENOM" id="CLU_012494_11_0_1"/>
<dbReference type="STRING" id="655863.F0XNL2"/>
<dbReference type="SUPFAM" id="SSF53474">
    <property type="entry name" value="alpha/beta-Hydrolases"/>
    <property type="match status" value="1"/>
</dbReference>
<protein>
    <submittedName>
        <fullName evidence="4">Alpha beta hydrolase fold protein</fullName>
    </submittedName>
</protein>
<dbReference type="Pfam" id="PF07859">
    <property type="entry name" value="Abhydrolase_3"/>
    <property type="match status" value="1"/>
</dbReference>
<dbReference type="EMBL" id="GL629801">
    <property type="protein sequence ID" value="EFX00097.1"/>
    <property type="molecule type" value="Genomic_DNA"/>
</dbReference>
<dbReference type="InParanoid" id="F0XNL2"/>
<keyword evidence="1 4" id="KW-0378">Hydrolase</keyword>
<dbReference type="PANTHER" id="PTHR48081:SF31">
    <property type="entry name" value="STERYL ACETYL HYDROLASE MUG81-RELATED"/>
    <property type="match status" value="1"/>
</dbReference>
<dbReference type="RefSeq" id="XP_014169579.1">
    <property type="nucleotide sequence ID" value="XM_014314104.1"/>
</dbReference>
<dbReference type="GO" id="GO:0016787">
    <property type="term" value="F:hydrolase activity"/>
    <property type="evidence" value="ECO:0007669"/>
    <property type="project" value="UniProtKB-KW"/>
</dbReference>
<keyword evidence="2" id="KW-0812">Transmembrane</keyword>
<reference evidence="4 5" key="1">
    <citation type="journal article" date="2011" name="Proc. Natl. Acad. Sci. U.S.A.">
        <title>Genome and transcriptome analyses of the mountain pine beetle-fungal symbiont Grosmannia clavigera, a lodgepole pine pathogen.</title>
        <authorList>
            <person name="DiGuistini S."/>
            <person name="Wang Y."/>
            <person name="Liao N.Y."/>
            <person name="Taylor G."/>
            <person name="Tanguay P."/>
            <person name="Feau N."/>
            <person name="Henrissat B."/>
            <person name="Chan S.K."/>
            <person name="Hesse-Orce U."/>
            <person name="Alamouti S.M."/>
            <person name="Tsui C.K.M."/>
            <person name="Docking R.T."/>
            <person name="Levasseur A."/>
            <person name="Haridas S."/>
            <person name="Robertson G."/>
            <person name="Birol I."/>
            <person name="Holt R.A."/>
            <person name="Marra M.A."/>
            <person name="Hamelin R.C."/>
            <person name="Hirst M."/>
            <person name="Jones S.J.M."/>
            <person name="Bohlmann J."/>
            <person name="Breuil C."/>
        </authorList>
    </citation>
    <scope>NUCLEOTIDE SEQUENCE [LARGE SCALE GENOMIC DNA]</scope>
    <source>
        <strain evidence="5">kw1407 / UAMH 11150</strain>
    </source>
</reference>
<evidence type="ECO:0000256" key="2">
    <source>
        <dbReference type="SAM" id="Phobius"/>
    </source>
</evidence>
<dbReference type="InterPro" id="IPR029058">
    <property type="entry name" value="AB_hydrolase_fold"/>
</dbReference>
<evidence type="ECO:0000313" key="5">
    <source>
        <dbReference type="Proteomes" id="UP000007796"/>
    </source>
</evidence>
<dbReference type="InterPro" id="IPR013094">
    <property type="entry name" value="AB_hydrolase_3"/>
</dbReference>
<feature type="domain" description="Alpha/beta hydrolase fold-3" evidence="3">
    <location>
        <begin position="130"/>
        <end position="350"/>
    </location>
</feature>
<dbReference type="InterPro" id="IPR050300">
    <property type="entry name" value="GDXG_lipolytic_enzyme"/>
</dbReference>
<dbReference type="Gene3D" id="3.40.50.1820">
    <property type="entry name" value="alpha/beta hydrolase"/>
    <property type="match status" value="1"/>
</dbReference>
<proteinExistence type="predicted"/>
<sequence length="387" mass="41894">MAHVSLHDPNPGFGRISLLDVVKTLGALGAVSLQAIFFLLGQFFRRSRPTPRLKEFKIFLLRKMLGWLPNSILRRPTDINHILASKRYGQRVARLVEKVDRPDLSGVWLCKPGFESVDSANAPSSADVVILFAHGGGYVIGQPGLYATLLLHVAERIVAEGQTVAVFALDYSLAPESPFPSQLRQMVACWEYLVGEMGISTSKLALLGDSAGGSLCLSFLAHMASPLARVPAVSDRTHPGRGLYLMSPWVSLLSERGYAAKATTDALEIGKLRQWASMEIGGADISEVHTYLDFAGGREDLADILPSYTWVSAGGGEMFLENISRFVSVARAAGRKVDFDVKDGEAHDWQLMESVQLEKKFLAQEFGTGVMAGADGIAKAIVATGAF</sequence>
<evidence type="ECO:0000256" key="1">
    <source>
        <dbReference type="ARBA" id="ARBA00022801"/>
    </source>
</evidence>
<name>F0XNL2_GROCL</name>
<dbReference type="AlphaFoldDB" id="F0XNL2"/>
<keyword evidence="2" id="KW-1133">Transmembrane helix</keyword>